<keyword evidence="10" id="KW-1185">Reference proteome</keyword>
<gene>
    <name evidence="9" type="ORF">GC096_25530</name>
</gene>
<evidence type="ECO:0000256" key="1">
    <source>
        <dbReference type="ARBA" id="ARBA00004651"/>
    </source>
</evidence>
<evidence type="ECO:0000256" key="5">
    <source>
        <dbReference type="ARBA" id="ARBA00022989"/>
    </source>
</evidence>
<sequence>MEELEMNAIERDLPHARKSKTTVKAAHPRKAAISQNWAETILGYIFLFPSLLLFAIFLFYPLIQTFYLSLHETDPRGRVAAFVGLDNFTAIFTSERFYQSLGVTGLFTLLTVPTVIVIALMLAAFTHNQLKGMRIFQFIFSLPVVLSVGTSAVIWMMLFHPSVGMLNYLLQQVGLEPVAWLTDPRWALLSVSMMTVWMNLGFTYIVLLSGLQGVPDEIYDSAKIDGSGPIRTFVQIVLPLLSPTVFFVTIVSIIGAFQSFGQIHILTKGGPVNSTDVLVYSLYQDAFINFRFGTGSAQALVLFTIILIFTVIQFKVFERKVHYQ</sequence>
<comment type="subcellular location">
    <subcellularLocation>
        <location evidence="1 7">Cell membrane</location>
        <topology evidence="1 7">Multi-pass membrane protein</topology>
    </subcellularLocation>
</comment>
<evidence type="ECO:0000313" key="9">
    <source>
        <dbReference type="EMBL" id="NOU67411.1"/>
    </source>
</evidence>
<feature type="transmembrane region" description="Helical" evidence="7">
    <location>
        <begin position="232"/>
        <end position="257"/>
    </location>
</feature>
<dbReference type="PROSITE" id="PS50928">
    <property type="entry name" value="ABC_TM1"/>
    <property type="match status" value="1"/>
</dbReference>
<feature type="transmembrane region" description="Helical" evidence="7">
    <location>
        <begin position="186"/>
        <end position="211"/>
    </location>
</feature>
<feature type="domain" description="ABC transmembrane type-1" evidence="8">
    <location>
        <begin position="97"/>
        <end position="313"/>
    </location>
</feature>
<dbReference type="PANTHER" id="PTHR30193:SF37">
    <property type="entry name" value="INNER MEMBRANE ABC TRANSPORTER PERMEASE PROTEIN YCJO"/>
    <property type="match status" value="1"/>
</dbReference>
<dbReference type="CDD" id="cd06261">
    <property type="entry name" value="TM_PBP2"/>
    <property type="match status" value="1"/>
</dbReference>
<organism evidence="9 10">
    <name type="scientific">Paenibacillus plantarum</name>
    <dbReference type="NCBI Taxonomy" id="2654975"/>
    <lineage>
        <taxon>Bacteria</taxon>
        <taxon>Bacillati</taxon>
        <taxon>Bacillota</taxon>
        <taxon>Bacilli</taxon>
        <taxon>Bacillales</taxon>
        <taxon>Paenibacillaceae</taxon>
        <taxon>Paenibacillus</taxon>
    </lineage>
</organism>
<evidence type="ECO:0000256" key="3">
    <source>
        <dbReference type="ARBA" id="ARBA00022475"/>
    </source>
</evidence>
<evidence type="ECO:0000256" key="7">
    <source>
        <dbReference type="RuleBase" id="RU363032"/>
    </source>
</evidence>
<dbReference type="SUPFAM" id="SSF161098">
    <property type="entry name" value="MetI-like"/>
    <property type="match status" value="1"/>
</dbReference>
<evidence type="ECO:0000256" key="6">
    <source>
        <dbReference type="ARBA" id="ARBA00023136"/>
    </source>
</evidence>
<evidence type="ECO:0000256" key="4">
    <source>
        <dbReference type="ARBA" id="ARBA00022692"/>
    </source>
</evidence>
<dbReference type="PANTHER" id="PTHR30193">
    <property type="entry name" value="ABC TRANSPORTER PERMEASE PROTEIN"/>
    <property type="match status" value="1"/>
</dbReference>
<dbReference type="InterPro" id="IPR000515">
    <property type="entry name" value="MetI-like"/>
</dbReference>
<keyword evidence="5 7" id="KW-1133">Transmembrane helix</keyword>
<evidence type="ECO:0000259" key="8">
    <source>
        <dbReference type="PROSITE" id="PS50928"/>
    </source>
</evidence>
<keyword evidence="6 7" id="KW-0472">Membrane</keyword>
<dbReference type="InterPro" id="IPR051393">
    <property type="entry name" value="ABC_transporter_permease"/>
</dbReference>
<feature type="transmembrane region" description="Helical" evidence="7">
    <location>
        <begin position="106"/>
        <end position="126"/>
    </location>
</feature>
<dbReference type="EMBL" id="WHNY01000067">
    <property type="protein sequence ID" value="NOU67411.1"/>
    <property type="molecule type" value="Genomic_DNA"/>
</dbReference>
<feature type="transmembrane region" description="Helical" evidence="7">
    <location>
        <begin position="41"/>
        <end position="63"/>
    </location>
</feature>
<protein>
    <submittedName>
        <fullName evidence="9">ABC transporter permease subunit</fullName>
    </submittedName>
</protein>
<keyword evidence="4 7" id="KW-0812">Transmembrane</keyword>
<accession>A0ABX1XHD1</accession>
<keyword evidence="3" id="KW-1003">Cell membrane</keyword>
<proteinExistence type="inferred from homology"/>
<evidence type="ECO:0000256" key="2">
    <source>
        <dbReference type="ARBA" id="ARBA00022448"/>
    </source>
</evidence>
<dbReference type="Proteomes" id="UP000653578">
    <property type="component" value="Unassembled WGS sequence"/>
</dbReference>
<name>A0ABX1XHD1_9BACL</name>
<feature type="transmembrane region" description="Helical" evidence="7">
    <location>
        <begin position="138"/>
        <end position="158"/>
    </location>
</feature>
<comment type="caution">
    <text evidence="9">The sequence shown here is derived from an EMBL/GenBank/DDBJ whole genome shotgun (WGS) entry which is preliminary data.</text>
</comment>
<comment type="similarity">
    <text evidence="7">Belongs to the binding-protein-dependent transport system permease family.</text>
</comment>
<evidence type="ECO:0000313" key="10">
    <source>
        <dbReference type="Proteomes" id="UP000653578"/>
    </source>
</evidence>
<reference evidence="9 10" key="1">
    <citation type="submission" date="2019-10" db="EMBL/GenBank/DDBJ databases">
        <title>Description of Paenibacillus humi sp. nov.</title>
        <authorList>
            <person name="Carlier A."/>
            <person name="Qi S."/>
        </authorList>
    </citation>
    <scope>NUCLEOTIDE SEQUENCE [LARGE SCALE GENOMIC DNA]</scope>
    <source>
        <strain evidence="9 10">LMG 31461</strain>
    </source>
</reference>
<dbReference type="InterPro" id="IPR035906">
    <property type="entry name" value="MetI-like_sf"/>
</dbReference>
<dbReference type="Gene3D" id="1.10.3720.10">
    <property type="entry name" value="MetI-like"/>
    <property type="match status" value="1"/>
</dbReference>
<feature type="transmembrane region" description="Helical" evidence="7">
    <location>
        <begin position="297"/>
        <end position="317"/>
    </location>
</feature>
<keyword evidence="2 7" id="KW-0813">Transport</keyword>
<dbReference type="Pfam" id="PF00528">
    <property type="entry name" value="BPD_transp_1"/>
    <property type="match status" value="1"/>
</dbReference>